<feature type="transmembrane region" description="Helical" evidence="8">
    <location>
        <begin position="232"/>
        <end position="255"/>
    </location>
</feature>
<organism evidence="10 11">
    <name type="scientific">Zopfia rhizophila CBS 207.26</name>
    <dbReference type="NCBI Taxonomy" id="1314779"/>
    <lineage>
        <taxon>Eukaryota</taxon>
        <taxon>Fungi</taxon>
        <taxon>Dikarya</taxon>
        <taxon>Ascomycota</taxon>
        <taxon>Pezizomycotina</taxon>
        <taxon>Dothideomycetes</taxon>
        <taxon>Dothideomycetes incertae sedis</taxon>
        <taxon>Zopfiaceae</taxon>
        <taxon>Zopfia</taxon>
    </lineage>
</organism>
<dbReference type="OrthoDB" id="5399138at2759"/>
<comment type="similarity">
    <text evidence="2 7">Belongs to the major facilitator superfamily. Sugar transporter (TC 2.A.1.1) family.</text>
</comment>
<dbReference type="Gene3D" id="1.20.1250.20">
    <property type="entry name" value="MFS general substrate transporter like domains"/>
    <property type="match status" value="1"/>
</dbReference>
<feature type="domain" description="Major facilitator superfamily (MFS) profile" evidence="9">
    <location>
        <begin position="1"/>
        <end position="421"/>
    </location>
</feature>
<dbReference type="SUPFAM" id="SSF103473">
    <property type="entry name" value="MFS general substrate transporter"/>
    <property type="match status" value="1"/>
</dbReference>
<dbReference type="AlphaFoldDB" id="A0A6A6E177"/>
<dbReference type="InterPro" id="IPR005828">
    <property type="entry name" value="MFS_sugar_transport-like"/>
</dbReference>
<evidence type="ECO:0000313" key="10">
    <source>
        <dbReference type="EMBL" id="KAF2183656.1"/>
    </source>
</evidence>
<feature type="transmembrane region" description="Helical" evidence="8">
    <location>
        <begin position="300"/>
        <end position="319"/>
    </location>
</feature>
<feature type="transmembrane region" description="Helical" evidence="8">
    <location>
        <begin position="396"/>
        <end position="416"/>
    </location>
</feature>
<evidence type="ECO:0000313" key="11">
    <source>
        <dbReference type="Proteomes" id="UP000800200"/>
    </source>
</evidence>
<evidence type="ECO:0000256" key="2">
    <source>
        <dbReference type="ARBA" id="ARBA00010992"/>
    </source>
</evidence>
<name>A0A6A6E177_9PEZI</name>
<feature type="transmembrane region" description="Helical" evidence="8">
    <location>
        <begin position="267"/>
        <end position="288"/>
    </location>
</feature>
<dbReference type="InterPro" id="IPR050360">
    <property type="entry name" value="MFS_Sugar_Transporters"/>
</dbReference>
<dbReference type="InterPro" id="IPR020846">
    <property type="entry name" value="MFS_dom"/>
</dbReference>
<evidence type="ECO:0000256" key="8">
    <source>
        <dbReference type="SAM" id="Phobius"/>
    </source>
</evidence>
<accession>A0A6A6E177</accession>
<proteinExistence type="inferred from homology"/>
<dbReference type="PANTHER" id="PTHR48022">
    <property type="entry name" value="PLASTIDIC GLUCOSE TRANSPORTER 4"/>
    <property type="match status" value="1"/>
</dbReference>
<feature type="transmembrane region" description="Helical" evidence="8">
    <location>
        <begin position="152"/>
        <end position="177"/>
    </location>
</feature>
<keyword evidence="4 8" id="KW-0812">Transmembrane</keyword>
<feature type="transmembrane region" description="Helical" evidence="8">
    <location>
        <begin position="59"/>
        <end position="79"/>
    </location>
</feature>
<dbReference type="NCBIfam" id="TIGR00879">
    <property type="entry name" value="SP"/>
    <property type="match status" value="1"/>
</dbReference>
<evidence type="ECO:0000256" key="5">
    <source>
        <dbReference type="ARBA" id="ARBA00022989"/>
    </source>
</evidence>
<dbReference type="Proteomes" id="UP000800200">
    <property type="component" value="Unassembled WGS sequence"/>
</dbReference>
<gene>
    <name evidence="10" type="ORF">K469DRAFT_727924</name>
</gene>
<dbReference type="EMBL" id="ML994641">
    <property type="protein sequence ID" value="KAF2183656.1"/>
    <property type="molecule type" value="Genomic_DNA"/>
</dbReference>
<dbReference type="GO" id="GO:0016020">
    <property type="term" value="C:membrane"/>
    <property type="evidence" value="ECO:0007669"/>
    <property type="project" value="UniProtKB-SubCell"/>
</dbReference>
<feature type="transmembrane region" description="Helical" evidence="8">
    <location>
        <begin position="32"/>
        <end position="52"/>
    </location>
</feature>
<evidence type="ECO:0000259" key="9">
    <source>
        <dbReference type="PROSITE" id="PS50850"/>
    </source>
</evidence>
<evidence type="ECO:0000256" key="1">
    <source>
        <dbReference type="ARBA" id="ARBA00004141"/>
    </source>
</evidence>
<reference evidence="10" key="1">
    <citation type="journal article" date="2020" name="Stud. Mycol.">
        <title>101 Dothideomycetes genomes: a test case for predicting lifestyles and emergence of pathogens.</title>
        <authorList>
            <person name="Haridas S."/>
            <person name="Albert R."/>
            <person name="Binder M."/>
            <person name="Bloem J."/>
            <person name="Labutti K."/>
            <person name="Salamov A."/>
            <person name="Andreopoulos B."/>
            <person name="Baker S."/>
            <person name="Barry K."/>
            <person name="Bills G."/>
            <person name="Bluhm B."/>
            <person name="Cannon C."/>
            <person name="Castanera R."/>
            <person name="Culley D."/>
            <person name="Daum C."/>
            <person name="Ezra D."/>
            <person name="Gonzalez J."/>
            <person name="Henrissat B."/>
            <person name="Kuo A."/>
            <person name="Liang C."/>
            <person name="Lipzen A."/>
            <person name="Lutzoni F."/>
            <person name="Magnuson J."/>
            <person name="Mondo S."/>
            <person name="Nolan M."/>
            <person name="Ohm R."/>
            <person name="Pangilinan J."/>
            <person name="Park H.-J."/>
            <person name="Ramirez L."/>
            <person name="Alfaro M."/>
            <person name="Sun H."/>
            <person name="Tritt A."/>
            <person name="Yoshinaga Y."/>
            <person name="Zwiers L.-H."/>
            <person name="Turgeon B."/>
            <person name="Goodwin S."/>
            <person name="Spatafora J."/>
            <person name="Crous P."/>
            <person name="Grigoriev I."/>
        </authorList>
    </citation>
    <scope>NUCLEOTIDE SEQUENCE</scope>
    <source>
        <strain evidence="10">CBS 207.26</strain>
    </source>
</reference>
<evidence type="ECO:0000256" key="7">
    <source>
        <dbReference type="RuleBase" id="RU003346"/>
    </source>
</evidence>
<dbReference type="PROSITE" id="PS50850">
    <property type="entry name" value="MFS"/>
    <property type="match status" value="1"/>
</dbReference>
<evidence type="ECO:0000256" key="3">
    <source>
        <dbReference type="ARBA" id="ARBA00022448"/>
    </source>
</evidence>
<keyword evidence="5 8" id="KW-1133">Transmembrane helix</keyword>
<sequence>MGKSFQLFDTGSIGAITEMKSFLETIGHLRPIMRGFTVSLIMLTGAFPSFFAGQLADRFGRLAIVMAGAIVFAVGAVMQGTANRLPVFLAGRALCGLGEGLGRYITEIAPSLRRGALVSLPQFGAAAGVCLGYFTCYATVRISSSMSWRIPFIIQAVQSILLAIFCVFLPTSPRWLVLHGKRARALKEIERLNISRVEAEKDILNAVHEQSSSPSTIEGLFMIFRRRYRARTILALFTLGMIQLCGIDGVLYYAPTLFTQAGMPSQTASFLASGVSAILMLAVSIPRVLYSDRMGRRTSIIAGGLALSFCMLIIGALYASSSVHATGPARWVVVVLIFVFALTYCFTWGIVGKIYASEIQYARTRAAANCLAQGLNFFANWLVAFATPVFLSTSAFGAYFLFGFLTLGTVIILSIYMPETRGRSLEDIQSAFQDRPVMRSWLHHIRRLISGCVGGRELAGGIAVSSAPTGSARSSIEMTTVTGAAREAGSSARDGSGGVIHVGIVEGI</sequence>
<dbReference type="FunFam" id="1.20.1250.20:FF:000134">
    <property type="entry name" value="MFS sugar transporter protein"/>
    <property type="match status" value="1"/>
</dbReference>
<keyword evidence="6 8" id="KW-0472">Membrane</keyword>
<evidence type="ECO:0000256" key="6">
    <source>
        <dbReference type="ARBA" id="ARBA00023136"/>
    </source>
</evidence>
<feature type="transmembrane region" description="Helical" evidence="8">
    <location>
        <begin position="331"/>
        <end position="356"/>
    </location>
</feature>
<comment type="subcellular location">
    <subcellularLocation>
        <location evidence="1">Membrane</location>
        <topology evidence="1">Multi-pass membrane protein</topology>
    </subcellularLocation>
</comment>
<dbReference type="GO" id="GO:0005351">
    <property type="term" value="F:carbohydrate:proton symporter activity"/>
    <property type="evidence" value="ECO:0007669"/>
    <property type="project" value="TreeGrafter"/>
</dbReference>
<keyword evidence="11" id="KW-1185">Reference proteome</keyword>
<protein>
    <submittedName>
        <fullName evidence="10">General substrate transporter</fullName>
    </submittedName>
</protein>
<evidence type="ECO:0000256" key="4">
    <source>
        <dbReference type="ARBA" id="ARBA00022692"/>
    </source>
</evidence>
<feature type="transmembrane region" description="Helical" evidence="8">
    <location>
        <begin position="368"/>
        <end position="390"/>
    </location>
</feature>
<dbReference type="PANTHER" id="PTHR48022:SF2">
    <property type="entry name" value="PLASTIDIC GLUCOSE TRANSPORTER 4"/>
    <property type="match status" value="1"/>
</dbReference>
<dbReference type="InterPro" id="IPR003663">
    <property type="entry name" value="Sugar/inositol_transpt"/>
</dbReference>
<dbReference type="InterPro" id="IPR036259">
    <property type="entry name" value="MFS_trans_sf"/>
</dbReference>
<keyword evidence="3 7" id="KW-0813">Transport</keyword>
<dbReference type="Pfam" id="PF00083">
    <property type="entry name" value="Sugar_tr"/>
    <property type="match status" value="1"/>
</dbReference>